<comment type="caution">
    <text evidence="1">The sequence shown here is derived from an EMBL/GenBank/DDBJ whole genome shotgun (WGS) entry which is preliminary data.</text>
</comment>
<dbReference type="AlphaFoldDB" id="A0AA88A3H4"/>
<gene>
    <name evidence="1" type="ORF">TIFTF001_014873</name>
</gene>
<proteinExistence type="predicted"/>
<dbReference type="Proteomes" id="UP001187192">
    <property type="component" value="Unassembled WGS sequence"/>
</dbReference>
<protein>
    <submittedName>
        <fullName evidence="1">Uncharacterized protein</fullName>
    </submittedName>
</protein>
<keyword evidence="2" id="KW-1185">Reference proteome</keyword>
<sequence length="119" mass="13326">MGWVKFRNKIGVEFWDRVGFRDRGVSYRAGIGSGSGFGTDVEVRLAFEIVVVVRFGTEVRIEGWIQVSEPIVRFEFRVRVEVGFQYWGGLGLFLGAGGPLRKCASSRPARQLISGLLKE</sequence>
<organism evidence="1 2">
    <name type="scientific">Ficus carica</name>
    <name type="common">Common fig</name>
    <dbReference type="NCBI Taxonomy" id="3494"/>
    <lineage>
        <taxon>Eukaryota</taxon>
        <taxon>Viridiplantae</taxon>
        <taxon>Streptophyta</taxon>
        <taxon>Embryophyta</taxon>
        <taxon>Tracheophyta</taxon>
        <taxon>Spermatophyta</taxon>
        <taxon>Magnoliopsida</taxon>
        <taxon>eudicotyledons</taxon>
        <taxon>Gunneridae</taxon>
        <taxon>Pentapetalae</taxon>
        <taxon>rosids</taxon>
        <taxon>fabids</taxon>
        <taxon>Rosales</taxon>
        <taxon>Moraceae</taxon>
        <taxon>Ficeae</taxon>
        <taxon>Ficus</taxon>
    </lineage>
</organism>
<name>A0AA88A3H4_FICCA</name>
<evidence type="ECO:0000313" key="1">
    <source>
        <dbReference type="EMBL" id="GMN45677.1"/>
    </source>
</evidence>
<evidence type="ECO:0000313" key="2">
    <source>
        <dbReference type="Proteomes" id="UP001187192"/>
    </source>
</evidence>
<reference evidence="1" key="1">
    <citation type="submission" date="2023-07" db="EMBL/GenBank/DDBJ databases">
        <title>draft genome sequence of fig (Ficus carica).</title>
        <authorList>
            <person name="Takahashi T."/>
            <person name="Nishimura K."/>
        </authorList>
    </citation>
    <scope>NUCLEOTIDE SEQUENCE</scope>
</reference>
<dbReference type="EMBL" id="BTGU01000021">
    <property type="protein sequence ID" value="GMN45677.1"/>
    <property type="molecule type" value="Genomic_DNA"/>
</dbReference>
<accession>A0AA88A3H4</accession>